<feature type="domain" description="Pyrroline-5-carboxylate reductase catalytic N-terminal" evidence="1">
    <location>
        <begin position="7"/>
        <end position="91"/>
    </location>
</feature>
<dbReference type="Pfam" id="PF03807">
    <property type="entry name" value="F420_oxidored"/>
    <property type="match status" value="1"/>
</dbReference>
<feature type="domain" description="DUF2520" evidence="2">
    <location>
        <begin position="129"/>
        <end position="253"/>
    </location>
</feature>
<comment type="caution">
    <text evidence="3">The sequence shown here is derived from an EMBL/GenBank/DDBJ whole genome shotgun (WGS) entry which is preliminary data.</text>
</comment>
<dbReference type="InterPro" id="IPR036291">
    <property type="entry name" value="NAD(P)-bd_dom_sf"/>
</dbReference>
<dbReference type="Gene3D" id="3.40.50.720">
    <property type="entry name" value="NAD(P)-binding Rossmann-like Domain"/>
    <property type="match status" value="1"/>
</dbReference>
<organism evidence="3 4">
    <name type="scientific">Mucilaginibacter lutimaris</name>
    <dbReference type="NCBI Taxonomy" id="931629"/>
    <lineage>
        <taxon>Bacteria</taxon>
        <taxon>Pseudomonadati</taxon>
        <taxon>Bacteroidota</taxon>
        <taxon>Sphingobacteriia</taxon>
        <taxon>Sphingobacteriales</taxon>
        <taxon>Sphingobacteriaceae</taxon>
        <taxon>Mucilaginibacter</taxon>
    </lineage>
</organism>
<gene>
    <name evidence="3" type="ORF">ACFQZI_05105</name>
</gene>
<dbReference type="InterPro" id="IPR008927">
    <property type="entry name" value="6-PGluconate_DH-like_C_sf"/>
</dbReference>
<dbReference type="Gene3D" id="1.10.1040.20">
    <property type="entry name" value="ProC-like, C-terminal domain"/>
    <property type="match status" value="1"/>
</dbReference>
<name>A0ABW2ZDH6_9SPHI</name>
<protein>
    <submittedName>
        <fullName evidence="3">Rossmann-like and DUF2520 domain-containing protein</fullName>
    </submittedName>
</protein>
<dbReference type="SUPFAM" id="SSF51735">
    <property type="entry name" value="NAD(P)-binding Rossmann-fold domains"/>
    <property type="match status" value="1"/>
</dbReference>
<evidence type="ECO:0000259" key="2">
    <source>
        <dbReference type="Pfam" id="PF10728"/>
    </source>
</evidence>
<evidence type="ECO:0000313" key="3">
    <source>
        <dbReference type="EMBL" id="MFD0764218.1"/>
    </source>
</evidence>
<dbReference type="InterPro" id="IPR018931">
    <property type="entry name" value="DUF2520"/>
</dbReference>
<dbReference type="InterPro" id="IPR037108">
    <property type="entry name" value="TM1727-like_C_sf"/>
</dbReference>
<dbReference type="RefSeq" id="WP_377141740.1">
    <property type="nucleotide sequence ID" value="NZ_JBHTIA010000003.1"/>
</dbReference>
<evidence type="ECO:0000259" key="1">
    <source>
        <dbReference type="Pfam" id="PF03807"/>
    </source>
</evidence>
<dbReference type="SUPFAM" id="SSF48179">
    <property type="entry name" value="6-phosphogluconate dehydrogenase C-terminal domain-like"/>
    <property type="match status" value="1"/>
</dbReference>
<dbReference type="InterPro" id="IPR028939">
    <property type="entry name" value="P5C_Rdtase_cat_N"/>
</dbReference>
<dbReference type="EMBL" id="JBHTIA010000003">
    <property type="protein sequence ID" value="MFD0764218.1"/>
    <property type="molecule type" value="Genomic_DNA"/>
</dbReference>
<keyword evidence="4" id="KW-1185">Reference proteome</keyword>
<dbReference type="Proteomes" id="UP001597073">
    <property type="component" value="Unassembled WGS sequence"/>
</dbReference>
<dbReference type="PANTHER" id="PTHR40459:SF1">
    <property type="entry name" value="CONSERVED HYPOTHETICAL ALANINE AND LEUCINE RICH PROTEIN"/>
    <property type="match status" value="1"/>
</dbReference>
<dbReference type="PANTHER" id="PTHR40459">
    <property type="entry name" value="CONSERVED HYPOTHETICAL ALANINE AND LEUCINE RICH PROTEIN"/>
    <property type="match status" value="1"/>
</dbReference>
<proteinExistence type="predicted"/>
<reference evidence="4" key="1">
    <citation type="journal article" date="2019" name="Int. J. Syst. Evol. Microbiol.">
        <title>The Global Catalogue of Microorganisms (GCM) 10K type strain sequencing project: providing services to taxonomists for standard genome sequencing and annotation.</title>
        <authorList>
            <consortium name="The Broad Institute Genomics Platform"/>
            <consortium name="The Broad Institute Genome Sequencing Center for Infectious Disease"/>
            <person name="Wu L."/>
            <person name="Ma J."/>
        </authorList>
    </citation>
    <scope>NUCLEOTIDE SEQUENCE [LARGE SCALE GENOMIC DNA]</scope>
    <source>
        <strain evidence="4">CCUG 60742</strain>
    </source>
</reference>
<evidence type="ECO:0000313" key="4">
    <source>
        <dbReference type="Proteomes" id="UP001597073"/>
    </source>
</evidence>
<dbReference type="Pfam" id="PF10728">
    <property type="entry name" value="DUF2520"/>
    <property type="match status" value="1"/>
</dbReference>
<sequence length="265" mass="29247">MNKHVMRITIIGSGNVATHLAAVFKNAGHRIAQVYSRNLHNALLLAYHVGAEAIDKPEDISPEADIFFLAIKDDAIPAFVPLLSSYNKLIVHTSGAVGLNAIIKVTTNAGVFYPLQTFSKTKEVNFREVPLCIEGADEAITQTLEGLARDISNKVYRINSEKRKVLHLAAVFACNFTNHLYAIGEQLLTGSGMNFDMLRPLIAETADKIKEHSPAGVQTGPAVRNDELTMQSHLQMLNDKPDLQEIYTRLSQDIIKNQNTRNGDK</sequence>
<accession>A0ABW2ZDH6</accession>